<reference evidence="2 3" key="1">
    <citation type="journal article" date="2014" name="MBio">
        <title>The Ordospora colligata genome; evolution of extreme reduction in microsporidia and host-to-parasite horizontal gene transfer.</title>
        <authorList>
            <person name="Pombert J.-F."/>
            <person name="Haag K.L."/>
            <person name="Beidas S."/>
            <person name="Ebert D."/>
            <person name="Keeling P.J."/>
        </authorList>
    </citation>
    <scope>NUCLEOTIDE SEQUENCE [LARGE SCALE GENOMIC DNA]</scope>
    <source>
        <strain evidence="2 3">OC4</strain>
    </source>
</reference>
<dbReference type="InParanoid" id="A0A0B2UIL8"/>
<dbReference type="AlphaFoldDB" id="A0A0B2UIL8"/>
<dbReference type="GeneID" id="26262221"/>
<comment type="caution">
    <text evidence="2">The sequence shown here is derived from an EMBL/GenBank/DDBJ whole genome shotgun (WGS) entry which is preliminary data.</text>
</comment>
<gene>
    <name evidence="2" type="ORF">M896_090070</name>
</gene>
<organism evidence="2 3">
    <name type="scientific">Ordospora colligata OC4</name>
    <dbReference type="NCBI Taxonomy" id="1354746"/>
    <lineage>
        <taxon>Eukaryota</taxon>
        <taxon>Fungi</taxon>
        <taxon>Fungi incertae sedis</taxon>
        <taxon>Microsporidia</taxon>
        <taxon>Ordosporidae</taxon>
        <taxon>Ordospora</taxon>
    </lineage>
</organism>
<dbReference type="SUPFAM" id="SSF50182">
    <property type="entry name" value="Sm-like ribonucleoproteins"/>
    <property type="match status" value="1"/>
</dbReference>
<name>A0A0B2UIL8_9MICR</name>
<sequence length="73" mass="8407">MEFQALDVLKNSRNKYVKVMTLNNKMYRGMLESFDMHVNTYLKEGYIEAEGSEEVFVGDVLINGGTIAFFDIM</sequence>
<dbReference type="Gene3D" id="2.30.30.100">
    <property type="match status" value="1"/>
</dbReference>
<dbReference type="HOGENOM" id="CLU_076902_11_4_1"/>
<dbReference type="InterPro" id="IPR010920">
    <property type="entry name" value="LSM_dom_sf"/>
</dbReference>
<dbReference type="RefSeq" id="XP_014563126.1">
    <property type="nucleotide sequence ID" value="XM_014707640.1"/>
</dbReference>
<dbReference type="OrthoDB" id="429711at2759"/>
<dbReference type="SMART" id="SM00651">
    <property type="entry name" value="Sm"/>
    <property type="match status" value="1"/>
</dbReference>
<accession>A0A0B2UIL8</accession>
<keyword evidence="3" id="KW-1185">Reference proteome</keyword>
<proteinExistence type="predicted"/>
<dbReference type="Pfam" id="PF01423">
    <property type="entry name" value="LSM"/>
    <property type="match status" value="1"/>
</dbReference>
<dbReference type="Proteomes" id="UP000031056">
    <property type="component" value="Unassembled WGS sequence"/>
</dbReference>
<dbReference type="VEuPathDB" id="MicrosporidiaDB:M896_090070"/>
<keyword evidence="2" id="KW-0687">Ribonucleoprotein</keyword>
<protein>
    <submittedName>
        <fullName evidence="2">Putative small nuclear ribonucleoprotein</fullName>
    </submittedName>
</protein>
<feature type="domain" description="Sm" evidence="1">
    <location>
        <begin position="7"/>
        <end position="72"/>
    </location>
</feature>
<evidence type="ECO:0000313" key="3">
    <source>
        <dbReference type="Proteomes" id="UP000031056"/>
    </source>
</evidence>
<evidence type="ECO:0000259" key="1">
    <source>
        <dbReference type="SMART" id="SM00651"/>
    </source>
</evidence>
<dbReference type="EMBL" id="JOKQ01000009">
    <property type="protein sequence ID" value="KHN69084.1"/>
    <property type="molecule type" value="Genomic_DNA"/>
</dbReference>
<dbReference type="InterPro" id="IPR001163">
    <property type="entry name" value="Sm_dom_euk/arc"/>
</dbReference>
<evidence type="ECO:0000313" key="2">
    <source>
        <dbReference type="EMBL" id="KHN69084.1"/>
    </source>
</evidence>
<dbReference type="GO" id="GO:1990904">
    <property type="term" value="C:ribonucleoprotein complex"/>
    <property type="evidence" value="ECO:0007669"/>
    <property type="project" value="UniProtKB-KW"/>
</dbReference>